<keyword evidence="3" id="KW-1185">Reference proteome</keyword>
<feature type="region of interest" description="Disordered" evidence="1">
    <location>
        <begin position="69"/>
        <end position="90"/>
    </location>
</feature>
<evidence type="ECO:0000313" key="3">
    <source>
        <dbReference type="Proteomes" id="UP000054937"/>
    </source>
</evidence>
<dbReference type="EMBL" id="LDAU01000129">
    <property type="protein sequence ID" value="KRX03662.1"/>
    <property type="molecule type" value="Genomic_DNA"/>
</dbReference>
<proteinExistence type="predicted"/>
<organism evidence="2 3">
    <name type="scientific">Pseudocohnilembus persalinus</name>
    <name type="common">Ciliate</name>
    <dbReference type="NCBI Taxonomy" id="266149"/>
    <lineage>
        <taxon>Eukaryota</taxon>
        <taxon>Sar</taxon>
        <taxon>Alveolata</taxon>
        <taxon>Ciliophora</taxon>
        <taxon>Intramacronucleata</taxon>
        <taxon>Oligohymenophorea</taxon>
        <taxon>Scuticociliatia</taxon>
        <taxon>Philasterida</taxon>
        <taxon>Pseudocohnilembidae</taxon>
        <taxon>Pseudocohnilembus</taxon>
    </lineage>
</organism>
<protein>
    <submittedName>
        <fullName evidence="2">Uncharacterized protein</fullName>
    </submittedName>
</protein>
<dbReference type="AlphaFoldDB" id="A0A0V0QN17"/>
<name>A0A0V0QN17_PSEPJ</name>
<gene>
    <name evidence="2" type="ORF">PPERSA_04214</name>
</gene>
<evidence type="ECO:0000313" key="2">
    <source>
        <dbReference type="EMBL" id="KRX03662.1"/>
    </source>
</evidence>
<feature type="region of interest" description="Disordered" evidence="1">
    <location>
        <begin position="186"/>
        <end position="214"/>
    </location>
</feature>
<comment type="caution">
    <text evidence="2">The sequence shown here is derived from an EMBL/GenBank/DDBJ whole genome shotgun (WGS) entry which is preliminary data.</text>
</comment>
<feature type="compositionally biased region" description="Low complexity" evidence="1">
    <location>
        <begin position="192"/>
        <end position="207"/>
    </location>
</feature>
<reference evidence="2 3" key="1">
    <citation type="journal article" date="2015" name="Sci. Rep.">
        <title>Genome of the facultative scuticociliatosis pathogen Pseudocohnilembus persalinus provides insight into its virulence through horizontal gene transfer.</title>
        <authorList>
            <person name="Xiong J."/>
            <person name="Wang G."/>
            <person name="Cheng J."/>
            <person name="Tian M."/>
            <person name="Pan X."/>
            <person name="Warren A."/>
            <person name="Jiang C."/>
            <person name="Yuan D."/>
            <person name="Miao W."/>
        </authorList>
    </citation>
    <scope>NUCLEOTIDE SEQUENCE [LARGE SCALE GENOMIC DNA]</scope>
    <source>
        <strain evidence="2">36N120E</strain>
    </source>
</reference>
<sequence>MPGIVPGIIHECLFDPQNQQEDAKILVSHYTESQQILTQIFYIDIQQEESKDLSQNYLELYKKLENQQIQEQSGSQQQENKNQRSQNQENHSFLEKIGKKLRKLSQASFSSTSTTNKNPKNEVALPNIIEISPQDSQEQAHDLVFNQDITNFNNIPNAFIYINESEYLIAFQDQIVLFNKNKQIRQQKSRKSSTNSNFSNKSNNSKNSTKRKQQKQTLSIQNFYEQEFIDGIVIDYKVYKSFLFLICENGNAYILDKSDPQNSIQDLSTFDFHDNNKCGCI</sequence>
<accession>A0A0V0QN17</accession>
<dbReference type="Proteomes" id="UP000054937">
    <property type="component" value="Unassembled WGS sequence"/>
</dbReference>
<dbReference type="InParanoid" id="A0A0V0QN17"/>
<feature type="compositionally biased region" description="Low complexity" evidence="1">
    <location>
        <begin position="69"/>
        <end position="80"/>
    </location>
</feature>
<evidence type="ECO:0000256" key="1">
    <source>
        <dbReference type="SAM" id="MobiDB-lite"/>
    </source>
</evidence>